<sequence>MRPTHRLEGLRCSDCGTLDALWLDLVRGMVECGECGQRALIHHDAYDQGNEGEDFGEWGAA</sequence>
<comment type="caution">
    <text evidence="1">The sequence shown here is derived from an EMBL/GenBank/DDBJ whole genome shotgun (WGS) entry which is preliminary data.</text>
</comment>
<proteinExistence type="predicted"/>
<accession>A0A840NY03</accession>
<name>A0A840NY03_9ACTN</name>
<keyword evidence="2" id="KW-1185">Reference proteome</keyword>
<dbReference type="EMBL" id="JACHGN010000001">
    <property type="protein sequence ID" value="MBB5130573.1"/>
    <property type="molecule type" value="Genomic_DNA"/>
</dbReference>
<protein>
    <submittedName>
        <fullName evidence="1">Putative UBP type Zn finger protein</fullName>
    </submittedName>
</protein>
<dbReference type="Proteomes" id="UP000578449">
    <property type="component" value="Unassembled WGS sequence"/>
</dbReference>
<reference evidence="1 2" key="1">
    <citation type="submission" date="2020-08" db="EMBL/GenBank/DDBJ databases">
        <title>Genomic Encyclopedia of Type Strains, Phase IV (KMG-IV): sequencing the most valuable type-strain genomes for metagenomic binning, comparative biology and taxonomic classification.</title>
        <authorList>
            <person name="Goeker M."/>
        </authorList>
    </citation>
    <scope>NUCLEOTIDE SEQUENCE [LARGE SCALE GENOMIC DNA]</scope>
    <source>
        <strain evidence="1 2">DSM 45615</strain>
    </source>
</reference>
<dbReference type="AlphaFoldDB" id="A0A840NY03"/>
<dbReference type="RefSeq" id="WP_185047443.1">
    <property type="nucleotide sequence ID" value="NZ_BAABIX010000006.1"/>
</dbReference>
<evidence type="ECO:0000313" key="1">
    <source>
        <dbReference type="EMBL" id="MBB5130573.1"/>
    </source>
</evidence>
<gene>
    <name evidence="1" type="ORF">HNP84_000261</name>
</gene>
<evidence type="ECO:0000313" key="2">
    <source>
        <dbReference type="Proteomes" id="UP000578449"/>
    </source>
</evidence>
<organism evidence="1 2">
    <name type="scientific">Thermocatellispora tengchongensis</name>
    <dbReference type="NCBI Taxonomy" id="1073253"/>
    <lineage>
        <taxon>Bacteria</taxon>
        <taxon>Bacillati</taxon>
        <taxon>Actinomycetota</taxon>
        <taxon>Actinomycetes</taxon>
        <taxon>Streptosporangiales</taxon>
        <taxon>Streptosporangiaceae</taxon>
        <taxon>Thermocatellispora</taxon>
    </lineage>
</organism>